<feature type="compositionally biased region" description="Polar residues" evidence="1">
    <location>
        <begin position="397"/>
        <end position="417"/>
    </location>
</feature>
<evidence type="ECO:0000256" key="2">
    <source>
        <dbReference type="SAM" id="Phobius"/>
    </source>
</evidence>
<feature type="region of interest" description="Disordered" evidence="1">
    <location>
        <begin position="289"/>
        <end position="312"/>
    </location>
</feature>
<comment type="caution">
    <text evidence="3">The sequence shown here is derived from an EMBL/GenBank/DDBJ whole genome shotgun (WGS) entry which is preliminary data.</text>
</comment>
<reference evidence="3 4" key="1">
    <citation type="submission" date="2014-02" db="EMBL/GenBank/DDBJ databases">
        <title>The genome sequence of Colletotrichum salicis CBS 607.94.</title>
        <authorList>
            <person name="Baroncelli R."/>
            <person name="Thon M.R."/>
        </authorList>
    </citation>
    <scope>NUCLEOTIDE SEQUENCE [LARGE SCALE GENOMIC DNA]</scope>
    <source>
        <strain evidence="3 4">CBS 607.94</strain>
    </source>
</reference>
<gene>
    <name evidence="3" type="ORF">CSAL01_06639</name>
</gene>
<dbReference type="OrthoDB" id="4074350at2759"/>
<keyword evidence="2" id="KW-0472">Membrane</keyword>
<accession>A0A135V1X9</accession>
<dbReference type="Gene3D" id="2.40.70.10">
    <property type="entry name" value="Acid Proteases"/>
    <property type="match status" value="1"/>
</dbReference>
<sequence>MNLLSLPDLLPTAYSNLSTEAARIGTLALRDDGIPHDSTSGSGVYSVTDALKAENFIGNSSRFMDMGSVALGASPYNTTVGSVWKSANIANSARSMVRRFSDPAESVMIHPNAATPYLYLPPDVCEAAASHLPVRWVSEIGLYVWDFQADPTGTARFVNSPAYMAFVFSDERSKKGTIKIPFRLLNLTIDRLPSRENYVNWEVDSYWPCKPWTESDLDASLSLSRYTLGRAFLQGASTGFDYDRGIFYMTQAPGPGMAERHIVTDDTWDLPSRSANTFADTWRGHWTEVEAGAGGTGGTSGTPSETTSVNSTSTGGLGTGAIVGIAVAGGVAMVAIIWFFCWRARRKRNSDEEHRTDKGSGGGLHDADTFTGGKAEMDGKGVPISELEHHDRKSALGEQQPQELPSPFNSPMKSSPGFSDMVFELPDGN</sequence>
<proteinExistence type="predicted"/>
<dbReference type="InterPro" id="IPR021109">
    <property type="entry name" value="Peptidase_aspartic_dom_sf"/>
</dbReference>
<keyword evidence="4" id="KW-1185">Reference proteome</keyword>
<organism evidence="3 4">
    <name type="scientific">Colletotrichum salicis</name>
    <dbReference type="NCBI Taxonomy" id="1209931"/>
    <lineage>
        <taxon>Eukaryota</taxon>
        <taxon>Fungi</taxon>
        <taxon>Dikarya</taxon>
        <taxon>Ascomycota</taxon>
        <taxon>Pezizomycotina</taxon>
        <taxon>Sordariomycetes</taxon>
        <taxon>Hypocreomycetidae</taxon>
        <taxon>Glomerellales</taxon>
        <taxon>Glomerellaceae</taxon>
        <taxon>Colletotrichum</taxon>
        <taxon>Colletotrichum acutatum species complex</taxon>
    </lineage>
</organism>
<dbReference type="EMBL" id="JFFI01000621">
    <property type="protein sequence ID" value="KXH66675.1"/>
    <property type="molecule type" value="Genomic_DNA"/>
</dbReference>
<dbReference type="SUPFAM" id="SSF50630">
    <property type="entry name" value="Acid proteases"/>
    <property type="match status" value="1"/>
</dbReference>
<feature type="compositionally biased region" description="Basic and acidic residues" evidence="1">
    <location>
        <begin position="386"/>
        <end position="395"/>
    </location>
</feature>
<dbReference type="Proteomes" id="UP000070121">
    <property type="component" value="Unassembled WGS sequence"/>
</dbReference>
<evidence type="ECO:0000256" key="1">
    <source>
        <dbReference type="SAM" id="MobiDB-lite"/>
    </source>
</evidence>
<name>A0A135V1X9_9PEZI</name>
<keyword evidence="2" id="KW-0812">Transmembrane</keyword>
<dbReference type="AlphaFoldDB" id="A0A135V1X9"/>
<protein>
    <recommendedName>
        <fullName evidence="5">Peptidase A1 domain-containing protein</fullName>
    </recommendedName>
</protein>
<keyword evidence="2" id="KW-1133">Transmembrane helix</keyword>
<evidence type="ECO:0008006" key="5">
    <source>
        <dbReference type="Google" id="ProtNLM"/>
    </source>
</evidence>
<feature type="transmembrane region" description="Helical" evidence="2">
    <location>
        <begin position="317"/>
        <end position="340"/>
    </location>
</feature>
<feature type="region of interest" description="Disordered" evidence="1">
    <location>
        <begin position="351"/>
        <end position="429"/>
    </location>
</feature>
<evidence type="ECO:0000313" key="3">
    <source>
        <dbReference type="EMBL" id="KXH66675.1"/>
    </source>
</evidence>
<dbReference type="STRING" id="1209931.A0A135V1X9"/>
<evidence type="ECO:0000313" key="4">
    <source>
        <dbReference type="Proteomes" id="UP000070121"/>
    </source>
</evidence>